<reference evidence="1" key="2">
    <citation type="submission" date="2025-03" db="EMBL/GenBank/DDBJ databases">
        <authorList>
            <consortium name="ELIXIR-Norway"/>
            <consortium name="Elixir Norway"/>
        </authorList>
    </citation>
    <scope>NUCLEOTIDE SEQUENCE</scope>
</reference>
<protein>
    <submittedName>
        <fullName evidence="1">Uncharacterized protein</fullName>
    </submittedName>
</protein>
<proteinExistence type="predicted"/>
<evidence type="ECO:0000313" key="1">
    <source>
        <dbReference type="EMBL" id="CAM9325162.1"/>
    </source>
</evidence>
<evidence type="ECO:0000313" key="2">
    <source>
        <dbReference type="Proteomes" id="UP001162501"/>
    </source>
</evidence>
<dbReference type="EMBL" id="OX596085">
    <property type="protein sequence ID" value="CAM9325162.1"/>
    <property type="molecule type" value="Genomic_DNA"/>
</dbReference>
<organism evidence="1 2">
    <name type="scientific">Rangifer tarandus platyrhynchus</name>
    <name type="common">Svalbard reindeer</name>
    <dbReference type="NCBI Taxonomy" id="3082113"/>
    <lineage>
        <taxon>Eukaryota</taxon>
        <taxon>Metazoa</taxon>
        <taxon>Chordata</taxon>
        <taxon>Craniata</taxon>
        <taxon>Vertebrata</taxon>
        <taxon>Euteleostomi</taxon>
        <taxon>Mammalia</taxon>
        <taxon>Eutheria</taxon>
        <taxon>Laurasiatheria</taxon>
        <taxon>Artiodactyla</taxon>
        <taxon>Ruminantia</taxon>
        <taxon>Pecora</taxon>
        <taxon>Cervidae</taxon>
        <taxon>Odocoileinae</taxon>
        <taxon>Rangifer</taxon>
    </lineage>
</organism>
<dbReference type="Proteomes" id="UP001162501">
    <property type="component" value="Chromosome 1"/>
</dbReference>
<name>A0AC59Y2M9_RANTA</name>
<gene>
    <name evidence="1" type="ORF">MRATA1EN22A_LOCUS981</name>
</gene>
<sequence>MKGRDVIVMRGEGQHLSDARASACLWETGHSGDSCNDGNLKTLHCVCLLSAYYVSDTESMKFNGEVIELIQKCNECTVINYDCSLPGSSVHGIFQAKILEWVAISYSRGSSQPRNRTRVS</sequence>
<accession>A0AC59Y2M9</accession>
<reference evidence="1" key="1">
    <citation type="submission" date="2023-05" db="EMBL/GenBank/DDBJ databases">
        <authorList>
            <consortium name="ELIXIR-Norway"/>
        </authorList>
    </citation>
    <scope>NUCLEOTIDE SEQUENCE</scope>
</reference>